<keyword evidence="6" id="KW-0053">Apoptosis</keyword>
<proteinExistence type="inferred from homology"/>
<reference evidence="25 26" key="2">
    <citation type="submission" date="2007-01" db="EMBL/GenBank/DDBJ databases">
        <title>Sequencing of the draft genome and assembly of Thermosinus carboxydivorans Nor1.</title>
        <authorList>
            <consortium name="US DOE Joint Genome Institute (JGI-PGF)"/>
            <person name="Copeland A."/>
            <person name="Lucas S."/>
            <person name="Lapidus A."/>
            <person name="Barry K."/>
            <person name="Glavina del Rio T."/>
            <person name="Dalin E."/>
            <person name="Tice H."/>
            <person name="Bruce D."/>
            <person name="Pitluck S."/>
            <person name="Richardson P."/>
        </authorList>
    </citation>
    <scope>NUCLEOTIDE SEQUENCE [LARGE SCALE GENOMIC DNA]</scope>
    <source>
        <strain evidence="25 26">Nor1</strain>
    </source>
</reference>
<comment type="subcellular location">
    <subcellularLocation>
        <location evidence="3">Cell projection</location>
        <location evidence="3">Ruffle membrane</location>
    </subcellularLocation>
    <subcellularLocation>
        <location evidence="2">Cytoplasm</location>
    </subcellularLocation>
    <subcellularLocation>
        <location evidence="1">Membrane</location>
        <topology evidence="1">Peripheral membrane protein</topology>
    </subcellularLocation>
</comment>
<evidence type="ECO:0000256" key="9">
    <source>
        <dbReference type="ARBA" id="ARBA00022946"/>
    </source>
</evidence>
<dbReference type="GO" id="GO:0016787">
    <property type="term" value="F:hydrolase activity"/>
    <property type="evidence" value="ECO:0007669"/>
    <property type="project" value="UniProtKB-KW"/>
</dbReference>
<evidence type="ECO:0000256" key="11">
    <source>
        <dbReference type="ARBA" id="ARBA00023136"/>
    </source>
</evidence>
<keyword evidence="8" id="KW-0276">Fatty acid metabolism</keyword>
<evidence type="ECO:0000256" key="15">
    <source>
        <dbReference type="ARBA" id="ARBA00038456"/>
    </source>
</evidence>
<comment type="catalytic activity">
    <reaction evidence="14">
        <text>(9Z)-octadecenoyl-CoA + H2O = (9Z)-octadecenoate + CoA + H(+)</text>
        <dbReference type="Rhea" id="RHEA:40139"/>
        <dbReference type="ChEBI" id="CHEBI:15377"/>
        <dbReference type="ChEBI" id="CHEBI:15378"/>
        <dbReference type="ChEBI" id="CHEBI:30823"/>
        <dbReference type="ChEBI" id="CHEBI:57287"/>
        <dbReference type="ChEBI" id="CHEBI:57387"/>
    </reaction>
    <physiologicalReaction direction="left-to-right" evidence="14">
        <dbReference type="Rhea" id="RHEA:40140"/>
    </physiologicalReaction>
</comment>
<evidence type="ECO:0000313" key="26">
    <source>
        <dbReference type="Proteomes" id="UP000005139"/>
    </source>
</evidence>
<evidence type="ECO:0000256" key="16">
    <source>
        <dbReference type="ARBA" id="ARBA00038848"/>
    </source>
</evidence>
<evidence type="ECO:0000256" key="13">
    <source>
        <dbReference type="ARBA" id="ARBA00035852"/>
    </source>
</evidence>
<dbReference type="Proteomes" id="UP000005139">
    <property type="component" value="Unassembled WGS sequence"/>
</dbReference>
<dbReference type="GO" id="GO:0016020">
    <property type="term" value="C:membrane"/>
    <property type="evidence" value="ECO:0007669"/>
    <property type="project" value="UniProtKB-SubCell"/>
</dbReference>
<comment type="catalytic activity">
    <reaction evidence="21">
        <text>decanoyl-CoA + H2O = decanoate + CoA + H(+)</text>
        <dbReference type="Rhea" id="RHEA:40059"/>
        <dbReference type="ChEBI" id="CHEBI:15377"/>
        <dbReference type="ChEBI" id="CHEBI:15378"/>
        <dbReference type="ChEBI" id="CHEBI:27689"/>
        <dbReference type="ChEBI" id="CHEBI:57287"/>
        <dbReference type="ChEBI" id="CHEBI:61430"/>
    </reaction>
    <physiologicalReaction direction="left-to-right" evidence="21">
        <dbReference type="Rhea" id="RHEA:40060"/>
    </physiologicalReaction>
</comment>
<keyword evidence="4" id="KW-1003">Cell membrane</keyword>
<evidence type="ECO:0000256" key="5">
    <source>
        <dbReference type="ARBA" id="ARBA00022490"/>
    </source>
</evidence>
<accession>A1HSP5</accession>
<evidence type="ECO:0000313" key="25">
    <source>
        <dbReference type="EMBL" id="EAX46926.1"/>
    </source>
</evidence>
<dbReference type="OrthoDB" id="9792301at2"/>
<evidence type="ECO:0000256" key="2">
    <source>
        <dbReference type="ARBA" id="ARBA00004496"/>
    </source>
</evidence>
<evidence type="ECO:0000256" key="6">
    <source>
        <dbReference type="ARBA" id="ARBA00022703"/>
    </source>
</evidence>
<evidence type="ECO:0000256" key="3">
    <source>
        <dbReference type="ARBA" id="ARBA00004632"/>
    </source>
</evidence>
<name>A1HSP5_9FIRM</name>
<dbReference type="InterPro" id="IPR006683">
    <property type="entry name" value="Thioestr_dom"/>
</dbReference>
<dbReference type="GO" id="GO:0006631">
    <property type="term" value="P:fatty acid metabolic process"/>
    <property type="evidence" value="ECO:0007669"/>
    <property type="project" value="UniProtKB-KW"/>
</dbReference>
<evidence type="ECO:0000256" key="22">
    <source>
        <dbReference type="ARBA" id="ARBA00048074"/>
    </source>
</evidence>
<evidence type="ECO:0000259" key="24">
    <source>
        <dbReference type="Pfam" id="PF03061"/>
    </source>
</evidence>
<comment type="catalytic activity">
    <reaction evidence="23">
        <text>tetradecanoyl-CoA + H2O = tetradecanoate + CoA + H(+)</text>
        <dbReference type="Rhea" id="RHEA:40119"/>
        <dbReference type="ChEBI" id="CHEBI:15377"/>
        <dbReference type="ChEBI" id="CHEBI:15378"/>
        <dbReference type="ChEBI" id="CHEBI:30807"/>
        <dbReference type="ChEBI" id="CHEBI:57287"/>
        <dbReference type="ChEBI" id="CHEBI:57385"/>
    </reaction>
    <physiologicalReaction direction="left-to-right" evidence="23">
        <dbReference type="Rhea" id="RHEA:40120"/>
    </physiologicalReaction>
</comment>
<feature type="domain" description="Thioesterase" evidence="24">
    <location>
        <begin position="45"/>
        <end position="118"/>
    </location>
</feature>
<evidence type="ECO:0000256" key="21">
    <source>
        <dbReference type="ARBA" id="ARBA00047969"/>
    </source>
</evidence>
<comment type="catalytic activity">
    <reaction evidence="20">
        <text>hexadecanoyl-CoA + H2O = hexadecanoate + CoA + H(+)</text>
        <dbReference type="Rhea" id="RHEA:16645"/>
        <dbReference type="ChEBI" id="CHEBI:7896"/>
        <dbReference type="ChEBI" id="CHEBI:15377"/>
        <dbReference type="ChEBI" id="CHEBI:15378"/>
        <dbReference type="ChEBI" id="CHEBI:57287"/>
        <dbReference type="ChEBI" id="CHEBI:57379"/>
        <dbReference type="EC" id="3.1.2.2"/>
    </reaction>
    <physiologicalReaction direction="left-to-right" evidence="20">
        <dbReference type="Rhea" id="RHEA:16646"/>
    </physiologicalReaction>
</comment>
<comment type="similarity">
    <text evidence="15">Belongs to the THEM4/THEM5 thioesterase family.</text>
</comment>
<dbReference type="InterPro" id="IPR029069">
    <property type="entry name" value="HotDog_dom_sf"/>
</dbReference>
<evidence type="ECO:0000256" key="10">
    <source>
        <dbReference type="ARBA" id="ARBA00023098"/>
    </source>
</evidence>
<keyword evidence="12" id="KW-0966">Cell projection</keyword>
<dbReference type="SUPFAM" id="SSF54637">
    <property type="entry name" value="Thioesterase/thiol ester dehydrase-isomerase"/>
    <property type="match status" value="1"/>
</dbReference>
<sequence>MEERNQWCFACGRLNPIGLKLTFREENNTYVTNFTAGPEHQGYDGIVHGGIVSTLLDEIMARYIYAKGGNAVTARLEVRYRQPTPIGQALTVAGWIVAQRGRFYEMAGEVRLPDGTVTAEGKALVAVVDQAKV</sequence>
<keyword evidence="11" id="KW-0472">Membrane</keyword>
<comment type="catalytic activity">
    <reaction evidence="13">
        <text>(5Z,8Z,11Z,14Z)-eicosatetraenoyl-CoA + H2O = (5Z,8Z,11Z,14Z)-eicosatetraenoate + CoA + H(+)</text>
        <dbReference type="Rhea" id="RHEA:40151"/>
        <dbReference type="ChEBI" id="CHEBI:15377"/>
        <dbReference type="ChEBI" id="CHEBI:15378"/>
        <dbReference type="ChEBI" id="CHEBI:32395"/>
        <dbReference type="ChEBI" id="CHEBI:57287"/>
        <dbReference type="ChEBI" id="CHEBI:57368"/>
    </reaction>
    <physiologicalReaction direction="left-to-right" evidence="13">
        <dbReference type="Rhea" id="RHEA:40152"/>
    </physiologicalReaction>
</comment>
<keyword evidence="5" id="KW-0963">Cytoplasm</keyword>
<evidence type="ECO:0000256" key="4">
    <source>
        <dbReference type="ARBA" id="ARBA00022475"/>
    </source>
</evidence>
<comment type="catalytic activity">
    <reaction evidence="19">
        <text>octanoyl-CoA + H2O = octanoate + CoA + H(+)</text>
        <dbReference type="Rhea" id="RHEA:30143"/>
        <dbReference type="ChEBI" id="CHEBI:15377"/>
        <dbReference type="ChEBI" id="CHEBI:15378"/>
        <dbReference type="ChEBI" id="CHEBI:25646"/>
        <dbReference type="ChEBI" id="CHEBI:57287"/>
        <dbReference type="ChEBI" id="CHEBI:57386"/>
    </reaction>
    <physiologicalReaction direction="left-to-right" evidence="19">
        <dbReference type="Rhea" id="RHEA:30144"/>
    </physiologicalReaction>
</comment>
<comment type="catalytic activity">
    <reaction evidence="22">
        <text>dodecanoyl-CoA + H2O = dodecanoate + CoA + H(+)</text>
        <dbReference type="Rhea" id="RHEA:30135"/>
        <dbReference type="ChEBI" id="CHEBI:15377"/>
        <dbReference type="ChEBI" id="CHEBI:15378"/>
        <dbReference type="ChEBI" id="CHEBI:18262"/>
        <dbReference type="ChEBI" id="CHEBI:57287"/>
        <dbReference type="ChEBI" id="CHEBI:57375"/>
    </reaction>
    <physiologicalReaction direction="left-to-right" evidence="22">
        <dbReference type="Rhea" id="RHEA:30136"/>
    </physiologicalReaction>
</comment>
<dbReference type="CDD" id="cd03443">
    <property type="entry name" value="PaaI_thioesterase"/>
    <property type="match status" value="1"/>
</dbReference>
<evidence type="ECO:0000256" key="14">
    <source>
        <dbReference type="ARBA" id="ARBA00037002"/>
    </source>
</evidence>
<evidence type="ECO:0000256" key="19">
    <source>
        <dbReference type="ARBA" id="ARBA00047588"/>
    </source>
</evidence>
<organism evidence="25 26">
    <name type="scientific">Thermosinus carboxydivorans Nor1</name>
    <dbReference type="NCBI Taxonomy" id="401526"/>
    <lineage>
        <taxon>Bacteria</taxon>
        <taxon>Bacillati</taxon>
        <taxon>Bacillota</taxon>
        <taxon>Negativicutes</taxon>
        <taxon>Selenomonadales</taxon>
        <taxon>Sporomusaceae</taxon>
        <taxon>Thermosinus</taxon>
    </lineage>
</organism>
<gene>
    <name evidence="25" type="ORF">TcarDRAFT_0671</name>
</gene>
<evidence type="ECO:0000256" key="7">
    <source>
        <dbReference type="ARBA" id="ARBA00022801"/>
    </source>
</evidence>
<dbReference type="Pfam" id="PF03061">
    <property type="entry name" value="4HBT"/>
    <property type="match status" value="1"/>
</dbReference>
<keyword evidence="7" id="KW-0378">Hydrolase</keyword>
<dbReference type="EMBL" id="AAWL01000018">
    <property type="protein sequence ID" value="EAX46926.1"/>
    <property type="molecule type" value="Genomic_DNA"/>
</dbReference>
<dbReference type="AlphaFoldDB" id="A1HSP5"/>
<dbReference type="eggNOG" id="COG2050">
    <property type="taxonomic scope" value="Bacteria"/>
</dbReference>
<evidence type="ECO:0000256" key="8">
    <source>
        <dbReference type="ARBA" id="ARBA00022832"/>
    </source>
</evidence>
<evidence type="ECO:0000256" key="23">
    <source>
        <dbReference type="ARBA" id="ARBA00048180"/>
    </source>
</evidence>
<evidence type="ECO:0000256" key="18">
    <source>
        <dbReference type="ARBA" id="ARBA00043210"/>
    </source>
</evidence>
<keyword evidence="10" id="KW-0443">Lipid metabolism</keyword>
<comment type="caution">
    <text evidence="25">The sequence shown here is derived from an EMBL/GenBank/DDBJ whole genome shotgun (WGS) entry which is preliminary data.</text>
</comment>
<keyword evidence="9" id="KW-0809">Transit peptide</keyword>
<reference evidence="25 26" key="1">
    <citation type="submission" date="2007-01" db="EMBL/GenBank/DDBJ databases">
        <title>Annotation of the draft genome assembly of Thermosinus carboxydivorans Nor1.</title>
        <authorList>
            <consortium name="US DOE Joint Genome Institute (JGI-ORNL)"/>
            <person name="Larimer F."/>
            <person name="Land M."/>
            <person name="Hauser L."/>
        </authorList>
    </citation>
    <scope>NUCLEOTIDE SEQUENCE [LARGE SCALE GENOMIC DNA]</scope>
    <source>
        <strain evidence="25 26">Nor1</strain>
    </source>
</reference>
<keyword evidence="26" id="KW-1185">Reference proteome</keyword>
<protein>
    <recommendedName>
        <fullName evidence="17">Acyl-coenzyme A thioesterase THEM4</fullName>
        <ecNumber evidence="16">3.1.2.2</ecNumber>
    </recommendedName>
    <alternativeName>
        <fullName evidence="18">Thioesterase superfamily member 4</fullName>
    </alternativeName>
</protein>
<evidence type="ECO:0000256" key="20">
    <source>
        <dbReference type="ARBA" id="ARBA00047734"/>
    </source>
</evidence>
<dbReference type="InterPro" id="IPR052365">
    <property type="entry name" value="THEM4/THEM5_acyl-CoA_thioest"/>
</dbReference>
<dbReference type="PANTHER" id="PTHR12418">
    <property type="entry name" value="ACYL-COENZYME A THIOESTERASE THEM4"/>
    <property type="match status" value="1"/>
</dbReference>
<dbReference type="EC" id="3.1.2.2" evidence="16"/>
<evidence type="ECO:0000256" key="12">
    <source>
        <dbReference type="ARBA" id="ARBA00023273"/>
    </source>
</evidence>
<dbReference type="GO" id="GO:0005737">
    <property type="term" value="C:cytoplasm"/>
    <property type="evidence" value="ECO:0007669"/>
    <property type="project" value="UniProtKB-SubCell"/>
</dbReference>
<evidence type="ECO:0000256" key="17">
    <source>
        <dbReference type="ARBA" id="ARBA00040123"/>
    </source>
</evidence>
<evidence type="ECO:0000256" key="1">
    <source>
        <dbReference type="ARBA" id="ARBA00004170"/>
    </source>
</evidence>
<dbReference type="Gene3D" id="3.10.129.10">
    <property type="entry name" value="Hotdog Thioesterase"/>
    <property type="match status" value="1"/>
</dbReference>
<dbReference type="PANTHER" id="PTHR12418:SF19">
    <property type="entry name" value="ACYL-COENZYME A THIOESTERASE THEM4"/>
    <property type="match status" value="1"/>
</dbReference>
<dbReference type="RefSeq" id="WP_007290049.1">
    <property type="nucleotide sequence ID" value="NZ_AAWL01000018.1"/>
</dbReference>